<accession>A0A0K6FU92</accession>
<protein>
    <submittedName>
        <fullName evidence="2">Uncharacterized protein</fullName>
    </submittedName>
</protein>
<gene>
    <name evidence="2" type="ORF">RSOLAG22IIIB_03975</name>
</gene>
<dbReference type="AlphaFoldDB" id="A0A0K6FU92"/>
<evidence type="ECO:0000313" key="2">
    <source>
        <dbReference type="EMBL" id="CUA69604.1"/>
    </source>
</evidence>
<evidence type="ECO:0000256" key="1">
    <source>
        <dbReference type="SAM" id="MobiDB-lite"/>
    </source>
</evidence>
<dbReference type="Proteomes" id="UP000044841">
    <property type="component" value="Unassembled WGS sequence"/>
</dbReference>
<reference evidence="2 3" key="1">
    <citation type="submission" date="2015-07" db="EMBL/GenBank/DDBJ databases">
        <authorList>
            <person name="Noorani M."/>
        </authorList>
    </citation>
    <scope>NUCLEOTIDE SEQUENCE [LARGE SCALE GENOMIC DNA]</scope>
    <source>
        <strain evidence="2">BBA 69670</strain>
    </source>
</reference>
<keyword evidence="3" id="KW-1185">Reference proteome</keyword>
<proteinExistence type="predicted"/>
<organism evidence="2 3">
    <name type="scientific">Rhizoctonia solani</name>
    <dbReference type="NCBI Taxonomy" id="456999"/>
    <lineage>
        <taxon>Eukaryota</taxon>
        <taxon>Fungi</taxon>
        <taxon>Dikarya</taxon>
        <taxon>Basidiomycota</taxon>
        <taxon>Agaricomycotina</taxon>
        <taxon>Agaricomycetes</taxon>
        <taxon>Cantharellales</taxon>
        <taxon>Ceratobasidiaceae</taxon>
        <taxon>Rhizoctonia</taxon>
    </lineage>
</organism>
<feature type="compositionally biased region" description="Basic and acidic residues" evidence="1">
    <location>
        <begin position="381"/>
        <end position="411"/>
    </location>
</feature>
<sequence length="442" mass="49890">MPVLSSSAESETCSRMITTQPYDASDHDSGAWNASIRSCITSATRLVTKATEFADWARSIKLDPVIKTVVPDVAELNPIRDIQVASTTIPSWLKNPDSPEFGHVFPVLLKWRNIMCSTLQQSGSRYSPSLGKDEWLYYAVHTILAACHNHEIIKSCNNGSERAGRPYLDELMNRSCYVDSSILMRYSVEWKRTLRLPRPISTPDIIRVPTVTASGVTFLPIANFRPHDLSPEFRTAVSAFAHEPETSDLMFIHFVAQYNRMGSSENRMKMAMASALQQKKILGLQGQFVFGVFQFDSDFLQVNAGRWMGDEMKIYKIGTYTFKSPASLVEFALAVRKINQLAEVYRYQLMEAAPVLQRAVENKRPVDEWAPMHVAATHDDFERLSESEHSKEPSNSEHSEGESSDSEHSGESDMEQGLFPALSSLGEWDVDDRINIFRQSMR</sequence>
<evidence type="ECO:0000313" key="3">
    <source>
        <dbReference type="Proteomes" id="UP000044841"/>
    </source>
</evidence>
<dbReference type="EMBL" id="CYGV01000890">
    <property type="protein sequence ID" value="CUA69604.1"/>
    <property type="molecule type" value="Genomic_DNA"/>
</dbReference>
<name>A0A0K6FU92_9AGAM</name>
<feature type="region of interest" description="Disordered" evidence="1">
    <location>
        <begin position="381"/>
        <end position="423"/>
    </location>
</feature>